<organism evidence="11 12">
    <name type="scientific">Terrihabitans rhizophilus</name>
    <dbReference type="NCBI Taxonomy" id="3092662"/>
    <lineage>
        <taxon>Bacteria</taxon>
        <taxon>Pseudomonadati</taxon>
        <taxon>Pseudomonadota</taxon>
        <taxon>Alphaproteobacteria</taxon>
        <taxon>Hyphomicrobiales</taxon>
        <taxon>Terrihabitans</taxon>
    </lineage>
</organism>
<keyword evidence="5 9" id="KW-0812">Transmembrane</keyword>
<sequence>MKTFYRYMIGAEAVLAGTFLLIMVAVIFGGGVARMMHYPLNWTGEVATGCFAWACFLCADIAWRNNTLMSLDLIVDLFPPSVRRAIVYFNLFVIACFLCYAIYAGGWLAWISRSRSFQGITGVSYSWVTASLPVGAALMLITTVLKIRTAMQDHRVVHTAEEGVPSAW</sequence>
<dbReference type="Pfam" id="PF04290">
    <property type="entry name" value="DctQ"/>
    <property type="match status" value="1"/>
</dbReference>
<evidence type="ECO:0000256" key="8">
    <source>
        <dbReference type="ARBA" id="ARBA00038436"/>
    </source>
</evidence>
<feature type="transmembrane region" description="Helical" evidence="9">
    <location>
        <begin position="85"/>
        <end position="105"/>
    </location>
</feature>
<evidence type="ECO:0000256" key="9">
    <source>
        <dbReference type="RuleBase" id="RU369079"/>
    </source>
</evidence>
<dbReference type="EMBL" id="JAXAFJ010000004">
    <property type="protein sequence ID" value="MDX6806185.1"/>
    <property type="molecule type" value="Genomic_DNA"/>
</dbReference>
<evidence type="ECO:0000256" key="5">
    <source>
        <dbReference type="ARBA" id="ARBA00022692"/>
    </source>
</evidence>
<evidence type="ECO:0000256" key="4">
    <source>
        <dbReference type="ARBA" id="ARBA00022519"/>
    </source>
</evidence>
<keyword evidence="6 9" id="KW-1133">Transmembrane helix</keyword>
<gene>
    <name evidence="11" type="ORF">SCD90_08920</name>
</gene>
<name>A0ABU4RR78_9HYPH</name>
<feature type="domain" description="Tripartite ATP-independent periplasmic transporters DctQ component" evidence="10">
    <location>
        <begin position="23"/>
        <end position="151"/>
    </location>
</feature>
<feature type="transmembrane region" description="Helical" evidence="9">
    <location>
        <begin position="12"/>
        <end position="34"/>
    </location>
</feature>
<evidence type="ECO:0000256" key="3">
    <source>
        <dbReference type="ARBA" id="ARBA00022475"/>
    </source>
</evidence>
<keyword evidence="4 9" id="KW-0997">Cell inner membrane</keyword>
<keyword evidence="3" id="KW-1003">Cell membrane</keyword>
<keyword evidence="2 9" id="KW-0813">Transport</keyword>
<evidence type="ECO:0000313" key="11">
    <source>
        <dbReference type="EMBL" id="MDX6806185.1"/>
    </source>
</evidence>
<evidence type="ECO:0000259" key="10">
    <source>
        <dbReference type="Pfam" id="PF04290"/>
    </source>
</evidence>
<dbReference type="PANTHER" id="PTHR35011">
    <property type="entry name" value="2,3-DIKETO-L-GULONATE TRAP TRANSPORTER SMALL PERMEASE PROTEIN YIAM"/>
    <property type="match status" value="1"/>
</dbReference>
<reference evidence="11 12" key="1">
    <citation type="submission" date="2023-11" db="EMBL/GenBank/DDBJ databases">
        <authorList>
            <person name="Bao R."/>
        </authorList>
    </citation>
    <scope>NUCLEOTIDE SEQUENCE [LARGE SCALE GENOMIC DNA]</scope>
    <source>
        <strain evidence="11 12">PJ23</strain>
    </source>
</reference>
<comment type="subunit">
    <text evidence="9">The complex comprises the extracytoplasmic solute receptor protein and the two transmembrane proteins.</text>
</comment>
<keyword evidence="12" id="KW-1185">Reference proteome</keyword>
<evidence type="ECO:0000256" key="1">
    <source>
        <dbReference type="ARBA" id="ARBA00004429"/>
    </source>
</evidence>
<comment type="caution">
    <text evidence="11">The sequence shown here is derived from an EMBL/GenBank/DDBJ whole genome shotgun (WGS) entry which is preliminary data.</text>
</comment>
<dbReference type="InterPro" id="IPR007387">
    <property type="entry name" value="TRAP_DctQ"/>
</dbReference>
<keyword evidence="7 9" id="KW-0472">Membrane</keyword>
<evidence type="ECO:0000256" key="6">
    <source>
        <dbReference type="ARBA" id="ARBA00022989"/>
    </source>
</evidence>
<dbReference type="RefSeq" id="WP_319844304.1">
    <property type="nucleotide sequence ID" value="NZ_JAXAFJ010000004.1"/>
</dbReference>
<evidence type="ECO:0000256" key="2">
    <source>
        <dbReference type="ARBA" id="ARBA00022448"/>
    </source>
</evidence>
<protein>
    <recommendedName>
        <fullName evidence="9">TRAP transporter small permease protein</fullName>
    </recommendedName>
</protein>
<dbReference type="Proteomes" id="UP001274321">
    <property type="component" value="Unassembled WGS sequence"/>
</dbReference>
<comment type="similarity">
    <text evidence="8 9">Belongs to the TRAP transporter small permease family.</text>
</comment>
<evidence type="ECO:0000313" key="12">
    <source>
        <dbReference type="Proteomes" id="UP001274321"/>
    </source>
</evidence>
<evidence type="ECO:0000256" key="7">
    <source>
        <dbReference type="ARBA" id="ARBA00023136"/>
    </source>
</evidence>
<accession>A0ABU4RR78</accession>
<comment type="function">
    <text evidence="9">Part of the tripartite ATP-independent periplasmic (TRAP) transport system.</text>
</comment>
<proteinExistence type="inferred from homology"/>
<dbReference type="PANTHER" id="PTHR35011:SF2">
    <property type="entry name" value="2,3-DIKETO-L-GULONATE TRAP TRANSPORTER SMALL PERMEASE PROTEIN YIAM"/>
    <property type="match status" value="1"/>
</dbReference>
<feature type="transmembrane region" description="Helical" evidence="9">
    <location>
        <begin position="46"/>
        <end position="64"/>
    </location>
</feature>
<comment type="subcellular location">
    <subcellularLocation>
        <location evidence="1 9">Cell inner membrane</location>
        <topology evidence="1 9">Multi-pass membrane protein</topology>
    </subcellularLocation>
</comment>
<dbReference type="InterPro" id="IPR055348">
    <property type="entry name" value="DctQ"/>
</dbReference>
<feature type="transmembrane region" description="Helical" evidence="9">
    <location>
        <begin position="125"/>
        <end position="145"/>
    </location>
</feature>